<name>R2Q168_9ENTE</name>
<gene>
    <name evidence="3" type="ORF">UAU_04141</name>
</gene>
<dbReference type="InterPro" id="IPR015995">
    <property type="entry name" value="MlrC_N"/>
</dbReference>
<dbReference type="InterPro" id="IPR010799">
    <property type="entry name" value="MlrC_C"/>
</dbReference>
<dbReference type="Pfam" id="PF07171">
    <property type="entry name" value="MlrC_C"/>
    <property type="match status" value="1"/>
</dbReference>
<dbReference type="HOGENOM" id="CLU_028172_2_0_9"/>
<comment type="caution">
    <text evidence="3">The sequence shown here is derived from an EMBL/GenBank/DDBJ whole genome shotgun (WGS) entry which is preliminary data.</text>
</comment>
<dbReference type="EMBL" id="AJAQ01000036">
    <property type="protein sequence ID" value="EOH90312.1"/>
    <property type="molecule type" value="Genomic_DNA"/>
</dbReference>
<dbReference type="eggNOG" id="COG5476">
    <property type="taxonomic scope" value="Bacteria"/>
</dbReference>
<evidence type="ECO:0008006" key="5">
    <source>
        <dbReference type="Google" id="ProtNLM"/>
    </source>
</evidence>
<evidence type="ECO:0000259" key="2">
    <source>
        <dbReference type="Pfam" id="PF07364"/>
    </source>
</evidence>
<feature type="domain" description="Microcystin LR degradation protein MlrC C-terminal" evidence="1">
    <location>
        <begin position="296"/>
        <end position="471"/>
    </location>
</feature>
<dbReference type="Pfam" id="PF07364">
    <property type="entry name" value="DUF1485"/>
    <property type="match status" value="1"/>
</dbReference>
<evidence type="ECO:0000313" key="3">
    <source>
        <dbReference type="EMBL" id="EOH90312.1"/>
    </source>
</evidence>
<accession>R2Q168</accession>
<feature type="domain" description="Microcystin LR degradation protein MlrC N-terminal" evidence="2">
    <location>
        <begin position="4"/>
        <end position="285"/>
    </location>
</feature>
<proteinExistence type="predicted"/>
<keyword evidence="4" id="KW-1185">Reference proteome</keyword>
<dbReference type="AlphaFoldDB" id="R2Q168"/>
<dbReference type="STRING" id="160454.RV10_GL001019"/>
<protein>
    <recommendedName>
        <fullName evidence="5">Microcystin degradation protein MlrC</fullName>
    </recommendedName>
</protein>
<sequence length="483" mass="54188">MKVKVFVSKFVLEANENIPMKSDLETMDICYGSECVKRMQISDRCLKRGVKAIPGIYADGASSGVMKKQAFMYIEDKMISTLKQHLHEIDGIYLHFHGASKVEGIGSGDHYLLMKIREIVGPYLPIAITCDPHGNLNQEYVENATIIRSYRESPHTDMKKTIELVFDKLIDLLKNRRSITPIYRKLPLILGGEQSVSSDEPVSSINQYLDEIEKDPRILSVSWHVGYIRHDTPNAGCGIVAIPSDNKYREYAEAVVDDLQEFIWTRRHEFRYTGITKEPEQALEMVVKCSDKPVFLTDSGDNVTSGAMGANTSVLQQVLNLEDSRGKSFLFAAIHDKEAFKRLDQVTIGETVELSLGMEIDELSSNVDLKVKIKDKGRQTGTKIFGEVGDFGGCILVSVIDKAIDIIVTDTNHPFVEQHQFEAAGANWNDYDIIIVKIGYAFPELKEHGKLCVMSLTKGATLQDTSALPFKLIMRPMFPIDNI</sequence>
<organism evidence="3 4">
    <name type="scientific">Enterococcus pallens ATCC BAA-351</name>
    <dbReference type="NCBI Taxonomy" id="1158607"/>
    <lineage>
        <taxon>Bacteria</taxon>
        <taxon>Bacillati</taxon>
        <taxon>Bacillota</taxon>
        <taxon>Bacilli</taxon>
        <taxon>Lactobacillales</taxon>
        <taxon>Enterococcaceae</taxon>
        <taxon>Enterococcus</taxon>
    </lineage>
</organism>
<evidence type="ECO:0000313" key="4">
    <source>
        <dbReference type="Proteomes" id="UP000013782"/>
    </source>
</evidence>
<evidence type="ECO:0000259" key="1">
    <source>
        <dbReference type="Pfam" id="PF07171"/>
    </source>
</evidence>
<dbReference type="RefSeq" id="WP_010759086.1">
    <property type="nucleotide sequence ID" value="NZ_ASWD01000005.1"/>
</dbReference>
<reference evidence="3 4" key="1">
    <citation type="submission" date="2013-02" db="EMBL/GenBank/DDBJ databases">
        <title>The Genome Sequence of Enterococcus pallens BAA-351.</title>
        <authorList>
            <consortium name="The Broad Institute Genome Sequencing Platform"/>
            <consortium name="The Broad Institute Genome Sequencing Center for Infectious Disease"/>
            <person name="Earl A.M."/>
            <person name="Gilmore M.S."/>
            <person name="Lebreton F."/>
            <person name="Walker B."/>
            <person name="Young S.K."/>
            <person name="Zeng Q."/>
            <person name="Gargeya S."/>
            <person name="Fitzgerald M."/>
            <person name="Haas B."/>
            <person name="Abouelleil A."/>
            <person name="Alvarado L."/>
            <person name="Arachchi H.M."/>
            <person name="Berlin A.M."/>
            <person name="Chapman S.B."/>
            <person name="Dewar J."/>
            <person name="Goldberg J."/>
            <person name="Griggs A."/>
            <person name="Gujja S."/>
            <person name="Hansen M."/>
            <person name="Howarth C."/>
            <person name="Imamovic A."/>
            <person name="Larimer J."/>
            <person name="McCowan C."/>
            <person name="Murphy C."/>
            <person name="Neiman D."/>
            <person name="Pearson M."/>
            <person name="Priest M."/>
            <person name="Roberts A."/>
            <person name="Saif S."/>
            <person name="Shea T."/>
            <person name="Sisk P."/>
            <person name="Sykes S."/>
            <person name="Wortman J."/>
            <person name="Nusbaum C."/>
            <person name="Birren B."/>
        </authorList>
    </citation>
    <scope>NUCLEOTIDE SEQUENCE [LARGE SCALE GENOMIC DNA]</scope>
    <source>
        <strain evidence="3 4">ATCC BAA-351</strain>
    </source>
</reference>
<dbReference type="Proteomes" id="UP000013782">
    <property type="component" value="Unassembled WGS sequence"/>
</dbReference>
<dbReference type="PATRIC" id="fig|1158607.3.peg.4122"/>